<keyword evidence="2" id="KW-1185">Reference proteome</keyword>
<proteinExistence type="predicted"/>
<dbReference type="RefSeq" id="WP_119531546.1">
    <property type="nucleotide sequence ID" value="NZ_JBHSSP010000030.1"/>
</dbReference>
<name>A0A3A1YJ96_9GAMM</name>
<protein>
    <submittedName>
        <fullName evidence="1">Uncharacterized protein</fullName>
    </submittedName>
</protein>
<dbReference type="AlphaFoldDB" id="A0A3A1YJ96"/>
<evidence type="ECO:0000313" key="2">
    <source>
        <dbReference type="Proteomes" id="UP000265916"/>
    </source>
</evidence>
<reference evidence="1 2" key="1">
    <citation type="submission" date="2017-08" db="EMBL/GenBank/DDBJ databases">
        <title>Reclassification of Bisgaard taxon 37 and 44.</title>
        <authorList>
            <person name="Christensen H."/>
        </authorList>
    </citation>
    <scope>NUCLEOTIDE SEQUENCE [LARGE SCALE GENOMIC DNA]</scope>
    <source>
        <strain evidence="1 2">111</strain>
    </source>
</reference>
<dbReference type="Proteomes" id="UP000265916">
    <property type="component" value="Unassembled WGS sequence"/>
</dbReference>
<gene>
    <name evidence="1" type="ORF">CKF58_04870</name>
</gene>
<sequence>MENLIGENADLTNLFLLAEIGTPVTLDLSHAVNVRSFKNAFLGSKIDAVSIKLSPERIEKLAVRPIERGDKVSILGMFAYSRINRVEKFANLSAYNVGYESTNEKDYAPFQNAYIGEIDNLTDNPHARVTID</sequence>
<organism evidence="1 2">
    <name type="scientific">Psittacicella hinzii</name>
    <dbReference type="NCBI Taxonomy" id="2028575"/>
    <lineage>
        <taxon>Bacteria</taxon>
        <taxon>Pseudomonadati</taxon>
        <taxon>Pseudomonadota</taxon>
        <taxon>Gammaproteobacteria</taxon>
        <taxon>Pasteurellales</taxon>
        <taxon>Psittacicellaceae</taxon>
        <taxon>Psittacicella</taxon>
    </lineage>
</organism>
<comment type="caution">
    <text evidence="1">The sequence shown here is derived from an EMBL/GenBank/DDBJ whole genome shotgun (WGS) entry which is preliminary data.</text>
</comment>
<accession>A0A3A1YJ96</accession>
<evidence type="ECO:0000313" key="1">
    <source>
        <dbReference type="EMBL" id="RIY37506.1"/>
    </source>
</evidence>
<dbReference type="EMBL" id="NRJG01000085">
    <property type="protein sequence ID" value="RIY37506.1"/>
    <property type="molecule type" value="Genomic_DNA"/>
</dbReference>